<name>A0A6S6ZQ06_9BURK</name>
<feature type="chain" id="PRO_5028996117" evidence="4">
    <location>
        <begin position="30"/>
        <end position="345"/>
    </location>
</feature>
<keyword evidence="7" id="KW-1185">Reference proteome</keyword>
<protein>
    <submittedName>
        <fullName evidence="6">Amino-acid ABC transporter-binding protein YhdW</fullName>
    </submittedName>
</protein>
<dbReference type="GO" id="GO:0006865">
    <property type="term" value="P:amino acid transport"/>
    <property type="evidence" value="ECO:0007669"/>
    <property type="project" value="TreeGrafter"/>
</dbReference>
<dbReference type="InterPro" id="IPR051455">
    <property type="entry name" value="Bact_solute-bind_prot3"/>
</dbReference>
<feature type="domain" description="Solute-binding protein family 3/N-terminal" evidence="5">
    <location>
        <begin position="40"/>
        <end position="270"/>
    </location>
</feature>
<dbReference type="Proteomes" id="UP000494269">
    <property type="component" value="Unassembled WGS sequence"/>
</dbReference>
<comment type="similarity">
    <text evidence="1">Belongs to the bacterial solute-binding protein 3 family.</text>
</comment>
<evidence type="ECO:0000256" key="1">
    <source>
        <dbReference type="ARBA" id="ARBA00010333"/>
    </source>
</evidence>
<dbReference type="InterPro" id="IPR001638">
    <property type="entry name" value="Solute-binding_3/MltF_N"/>
</dbReference>
<dbReference type="Gene3D" id="3.40.190.10">
    <property type="entry name" value="Periplasmic binding protein-like II"/>
    <property type="match status" value="2"/>
</dbReference>
<accession>A0A6S6ZQ06</accession>
<evidence type="ECO:0000313" key="7">
    <source>
        <dbReference type="Proteomes" id="UP000494269"/>
    </source>
</evidence>
<proteinExistence type="inferred from homology"/>
<keyword evidence="2" id="KW-0813">Transport</keyword>
<dbReference type="CDD" id="cd13692">
    <property type="entry name" value="PBP2_BztA"/>
    <property type="match status" value="1"/>
</dbReference>
<evidence type="ECO:0000256" key="3">
    <source>
        <dbReference type="ARBA" id="ARBA00022729"/>
    </source>
</evidence>
<gene>
    <name evidence="6" type="primary">yhdW_1</name>
    <name evidence="6" type="ORF">LMG3441_00362</name>
</gene>
<evidence type="ECO:0000313" key="6">
    <source>
        <dbReference type="EMBL" id="CAB3657257.1"/>
    </source>
</evidence>
<evidence type="ECO:0000259" key="5">
    <source>
        <dbReference type="SMART" id="SM00062"/>
    </source>
</evidence>
<dbReference type="AlphaFoldDB" id="A0A6S6ZQ06"/>
<evidence type="ECO:0000256" key="2">
    <source>
        <dbReference type="ARBA" id="ARBA00022448"/>
    </source>
</evidence>
<sequence>MRLNPLLKTAGVAAALAIAGAATTGAAHAGTVDTIKKRGELVCGVSQGSAGLSIADKQGRWTGLDADLCRALAAAVLGDAEKTRFVPLSSQQRFPALQSGEIDVLNRNTTITSGRDAGLGITSAGIVFYDGQGFLVPRKLGVKSAAELDGAQVCVQPGTVNEQNLVDYFKKNKLTYRPVVIENLVELEQAFYAGRCDVYLSDASTLAASRAARAAKPDDFVILPERINKSPLGPFVRQDDPNWASIVRWTVNALVAAEELGITSKNADSQAQSTDAQVRRLLGVDPGIGKSFGLDESWAKNAIKAVGNYGEVWDRNLGAATPLKLDRGLNAQWNKGGLLYSPPFQ</sequence>
<dbReference type="SUPFAM" id="SSF53850">
    <property type="entry name" value="Periplasmic binding protein-like II"/>
    <property type="match status" value="1"/>
</dbReference>
<feature type="signal peptide" evidence="4">
    <location>
        <begin position="1"/>
        <end position="29"/>
    </location>
</feature>
<organism evidence="6 7">
    <name type="scientific">Achromobacter kerstersii</name>
    <dbReference type="NCBI Taxonomy" id="1353890"/>
    <lineage>
        <taxon>Bacteria</taxon>
        <taxon>Pseudomonadati</taxon>
        <taxon>Pseudomonadota</taxon>
        <taxon>Betaproteobacteria</taxon>
        <taxon>Burkholderiales</taxon>
        <taxon>Alcaligenaceae</taxon>
        <taxon>Achromobacter</taxon>
    </lineage>
</organism>
<evidence type="ECO:0000256" key="4">
    <source>
        <dbReference type="SAM" id="SignalP"/>
    </source>
</evidence>
<dbReference type="PANTHER" id="PTHR30085">
    <property type="entry name" value="AMINO ACID ABC TRANSPORTER PERMEASE"/>
    <property type="match status" value="1"/>
</dbReference>
<reference evidence="6 7" key="1">
    <citation type="submission" date="2020-04" db="EMBL/GenBank/DDBJ databases">
        <authorList>
            <person name="De Canck E."/>
        </authorList>
    </citation>
    <scope>NUCLEOTIDE SEQUENCE [LARGE SCALE GENOMIC DNA]</scope>
    <source>
        <strain evidence="6 7">LMG 3441</strain>
    </source>
</reference>
<dbReference type="SMART" id="SM00062">
    <property type="entry name" value="PBPb"/>
    <property type="match status" value="1"/>
</dbReference>
<dbReference type="EMBL" id="CADIJQ010000001">
    <property type="protein sequence ID" value="CAB3657257.1"/>
    <property type="molecule type" value="Genomic_DNA"/>
</dbReference>
<dbReference type="RefSeq" id="WP_054427714.1">
    <property type="nucleotide sequence ID" value="NZ_CADIJQ010000001.1"/>
</dbReference>
<dbReference type="Pfam" id="PF00497">
    <property type="entry name" value="SBP_bac_3"/>
    <property type="match status" value="1"/>
</dbReference>
<keyword evidence="3 4" id="KW-0732">Signal</keyword>
<dbReference type="PANTHER" id="PTHR30085:SF7">
    <property type="entry name" value="AMINO-ACID ABC TRANSPORTER-BINDING PROTEIN YHDW-RELATED"/>
    <property type="match status" value="1"/>
</dbReference>